<evidence type="ECO:0000256" key="3">
    <source>
        <dbReference type="ARBA" id="ARBA00022692"/>
    </source>
</evidence>
<dbReference type="GO" id="GO:0015171">
    <property type="term" value="F:amino acid transmembrane transporter activity"/>
    <property type="evidence" value="ECO:0007669"/>
    <property type="project" value="TreeGrafter"/>
</dbReference>
<dbReference type="STRING" id="1122189.SAMN02745165_02257"/>
<evidence type="ECO:0000313" key="8">
    <source>
        <dbReference type="Proteomes" id="UP000184171"/>
    </source>
</evidence>
<dbReference type="PANTHER" id="PTHR30086">
    <property type="entry name" value="ARGININE EXPORTER PROTEIN ARGO"/>
    <property type="match status" value="1"/>
</dbReference>
<feature type="transmembrane region" description="Helical" evidence="6">
    <location>
        <begin position="74"/>
        <end position="92"/>
    </location>
</feature>
<dbReference type="PIRSF" id="PIRSF006324">
    <property type="entry name" value="LeuE"/>
    <property type="match status" value="1"/>
</dbReference>
<dbReference type="InterPro" id="IPR001123">
    <property type="entry name" value="LeuE-type"/>
</dbReference>
<feature type="transmembrane region" description="Helical" evidence="6">
    <location>
        <begin position="6"/>
        <end position="28"/>
    </location>
</feature>
<evidence type="ECO:0000313" key="7">
    <source>
        <dbReference type="EMBL" id="SHJ38339.1"/>
    </source>
</evidence>
<name>A0A1M6IVH6_MALRU</name>
<dbReference type="EMBL" id="FQZT01000007">
    <property type="protein sequence ID" value="SHJ38339.1"/>
    <property type="molecule type" value="Genomic_DNA"/>
</dbReference>
<dbReference type="PANTHER" id="PTHR30086:SF20">
    <property type="entry name" value="ARGININE EXPORTER PROTEIN ARGO-RELATED"/>
    <property type="match status" value="1"/>
</dbReference>
<accession>A0A1M6IVH6</accession>
<dbReference type="Proteomes" id="UP000184171">
    <property type="component" value="Unassembled WGS sequence"/>
</dbReference>
<keyword evidence="5 6" id="KW-0472">Membrane</keyword>
<proteinExistence type="predicted"/>
<evidence type="ECO:0000256" key="5">
    <source>
        <dbReference type="ARBA" id="ARBA00023136"/>
    </source>
</evidence>
<organism evidence="7 8">
    <name type="scientific">Malonomonas rubra DSM 5091</name>
    <dbReference type="NCBI Taxonomy" id="1122189"/>
    <lineage>
        <taxon>Bacteria</taxon>
        <taxon>Pseudomonadati</taxon>
        <taxon>Thermodesulfobacteriota</taxon>
        <taxon>Desulfuromonadia</taxon>
        <taxon>Desulfuromonadales</taxon>
        <taxon>Geopsychrobacteraceae</taxon>
        <taxon>Malonomonas</taxon>
    </lineage>
</organism>
<dbReference type="RefSeq" id="WP_072908832.1">
    <property type="nucleotide sequence ID" value="NZ_FQZT01000007.1"/>
</dbReference>
<reference evidence="7 8" key="1">
    <citation type="submission" date="2016-11" db="EMBL/GenBank/DDBJ databases">
        <authorList>
            <person name="Jaros S."/>
            <person name="Januszkiewicz K."/>
            <person name="Wedrychowicz H."/>
        </authorList>
    </citation>
    <scope>NUCLEOTIDE SEQUENCE [LARGE SCALE GENOMIC DNA]</scope>
    <source>
        <strain evidence="7 8">DSM 5091</strain>
    </source>
</reference>
<dbReference type="OrthoDB" id="9807053at2"/>
<evidence type="ECO:0000256" key="1">
    <source>
        <dbReference type="ARBA" id="ARBA00004651"/>
    </source>
</evidence>
<keyword evidence="4 6" id="KW-1133">Transmembrane helix</keyword>
<protein>
    <submittedName>
        <fullName evidence="7">Threonine/homoserine/homoserine lactone efflux protein</fullName>
    </submittedName>
</protein>
<keyword evidence="8" id="KW-1185">Reference proteome</keyword>
<dbReference type="Pfam" id="PF01810">
    <property type="entry name" value="LysE"/>
    <property type="match status" value="1"/>
</dbReference>
<evidence type="ECO:0000256" key="6">
    <source>
        <dbReference type="SAM" id="Phobius"/>
    </source>
</evidence>
<gene>
    <name evidence="7" type="ORF">SAMN02745165_02257</name>
</gene>
<evidence type="ECO:0000256" key="4">
    <source>
        <dbReference type="ARBA" id="ARBA00022989"/>
    </source>
</evidence>
<feature type="transmembrane region" description="Helical" evidence="6">
    <location>
        <begin position="155"/>
        <end position="176"/>
    </location>
</feature>
<evidence type="ECO:0000256" key="2">
    <source>
        <dbReference type="ARBA" id="ARBA00022475"/>
    </source>
</evidence>
<keyword evidence="3 6" id="KW-0812">Transmembrane</keyword>
<feature type="transmembrane region" description="Helical" evidence="6">
    <location>
        <begin position="188"/>
        <end position="206"/>
    </location>
</feature>
<comment type="subcellular location">
    <subcellularLocation>
        <location evidence="1">Cell membrane</location>
        <topology evidence="1">Multi-pass membrane protein</topology>
    </subcellularLocation>
</comment>
<sequence>MFSVTTILPFLTVSFLIAVSPGPSWLYTISTTLSQGRRAGMAGNLGNSTGILCHALATGFGLSLLLQYSSTTFHLLKFLGVFYLCYLAWRNFRGNSLLDTGETRRNKRSLGKIFFNGIFVSLFNPKIFLLMVALLPQFVSPDSNNPQLQLALLGSLHALVAGLLHTFLIFFSAEISRRIKASGRAQKWLRWATGTLFLGFGARLAMAGQGS</sequence>
<dbReference type="GO" id="GO:0005886">
    <property type="term" value="C:plasma membrane"/>
    <property type="evidence" value="ECO:0007669"/>
    <property type="project" value="UniProtKB-SubCell"/>
</dbReference>
<dbReference type="AlphaFoldDB" id="A0A1M6IVH6"/>
<feature type="transmembrane region" description="Helical" evidence="6">
    <location>
        <begin position="113"/>
        <end position="135"/>
    </location>
</feature>
<keyword evidence="2" id="KW-1003">Cell membrane</keyword>